<reference evidence="21 22" key="1">
    <citation type="journal article" date="2019" name="Genome Biol. Evol.">
        <title>Nanopore Sequencing Significantly Improves Genome Assembly of the Protozoan Parasite Trypanosoma cruzi.</title>
        <authorList>
            <person name="Diaz-Viraque F."/>
            <person name="Pita S."/>
            <person name="Greif G."/>
            <person name="de Souza R.C.M."/>
            <person name="Iraola G."/>
            <person name="Robello C."/>
        </authorList>
    </citation>
    <scope>NUCLEOTIDE SEQUENCE [LARGE SCALE GENOMIC DNA]</scope>
    <source>
        <strain evidence="21 22">Berenice</strain>
    </source>
</reference>
<evidence type="ECO:0000256" key="11">
    <source>
        <dbReference type="ARBA" id="ARBA00023027"/>
    </source>
</evidence>
<feature type="domain" description="NAD-dependent epimerase/dehydratase" evidence="20">
    <location>
        <begin position="81"/>
        <end position="319"/>
    </location>
</feature>
<accession>A0A7J6YJI3</accession>
<dbReference type="PANTHER" id="PTHR43078:SF6">
    <property type="entry name" value="UDP-GLUCURONIC ACID DECARBOXYLASE 1"/>
    <property type="match status" value="1"/>
</dbReference>
<dbReference type="VEuPathDB" id="TriTrypDB:ECC02_000220"/>
<keyword evidence="14" id="KW-0325">Glycoprotein</keyword>
<protein>
    <recommendedName>
        <fullName evidence="6">UDP-glucuronic acid decarboxylase 1</fullName>
        <ecNumber evidence="5">4.1.1.35</ecNumber>
    </recommendedName>
    <alternativeName>
        <fullName evidence="16">UDP-glucuronate decarboxylase 1</fullName>
    </alternativeName>
</protein>
<gene>
    <name evidence="21" type="ORF">ECC02_000220</name>
</gene>
<keyword evidence="9" id="KW-0735">Signal-anchor</keyword>
<evidence type="ECO:0000256" key="15">
    <source>
        <dbReference type="ARBA" id="ARBA00023239"/>
    </source>
</evidence>
<dbReference type="GO" id="GO:0070403">
    <property type="term" value="F:NAD+ binding"/>
    <property type="evidence" value="ECO:0007669"/>
    <property type="project" value="InterPro"/>
</dbReference>
<evidence type="ECO:0000256" key="6">
    <source>
        <dbReference type="ARBA" id="ARBA00018816"/>
    </source>
</evidence>
<evidence type="ECO:0000256" key="4">
    <source>
        <dbReference type="ARBA" id="ARBA00007505"/>
    </source>
</evidence>
<dbReference type="UniPathway" id="UPA00796">
    <property type="reaction ID" value="UER00771"/>
</dbReference>
<evidence type="ECO:0000313" key="21">
    <source>
        <dbReference type="EMBL" id="KAF5226719.1"/>
    </source>
</evidence>
<comment type="caution">
    <text evidence="21">The sequence shown here is derived from an EMBL/GenBank/DDBJ whole genome shotgun (WGS) entry which is preliminary data.</text>
</comment>
<comment type="cofactor">
    <cofactor evidence="1">
        <name>NAD(+)</name>
        <dbReference type="ChEBI" id="CHEBI:57540"/>
    </cofactor>
</comment>
<dbReference type="GO" id="GO:0033320">
    <property type="term" value="P:UDP-D-xylose biosynthetic process"/>
    <property type="evidence" value="ECO:0007669"/>
    <property type="project" value="UniProtKB-UniPathway"/>
</dbReference>
<dbReference type="AlphaFoldDB" id="A0A7J6YJI3"/>
<keyword evidence="8" id="KW-0210">Decarboxylase</keyword>
<evidence type="ECO:0000256" key="1">
    <source>
        <dbReference type="ARBA" id="ARBA00001911"/>
    </source>
</evidence>
<keyword evidence="11" id="KW-0520">NAD</keyword>
<dbReference type="GO" id="GO:0000139">
    <property type="term" value="C:Golgi membrane"/>
    <property type="evidence" value="ECO:0007669"/>
    <property type="project" value="UniProtKB-SubCell"/>
</dbReference>
<keyword evidence="10 19" id="KW-1133">Transmembrane helix</keyword>
<evidence type="ECO:0000256" key="14">
    <source>
        <dbReference type="ARBA" id="ARBA00023180"/>
    </source>
</evidence>
<evidence type="ECO:0000313" key="22">
    <source>
        <dbReference type="Proteomes" id="UP000583944"/>
    </source>
</evidence>
<dbReference type="Proteomes" id="UP000583944">
    <property type="component" value="Unassembled WGS sequence"/>
</dbReference>
<evidence type="ECO:0000256" key="3">
    <source>
        <dbReference type="ARBA" id="ARBA00005100"/>
    </source>
</evidence>
<comment type="pathway">
    <text evidence="3">Nucleotide-sugar biosynthesis; UDP-alpha-D-xylose biosynthesis; UDP-alpha-D-xylose from UDP-alpha-D-glucuronate: step 1/1.</text>
</comment>
<dbReference type="EMBL" id="JABDHM010000001">
    <property type="protein sequence ID" value="KAF5226719.1"/>
    <property type="molecule type" value="Genomic_DNA"/>
</dbReference>
<comment type="similarity">
    <text evidence="4">Belongs to the NAD(P)-dependent epimerase/dehydratase family. UDP-glucuronic acid decarboxylase subfamily.</text>
</comment>
<keyword evidence="7 19" id="KW-0812">Transmembrane</keyword>
<evidence type="ECO:0000256" key="7">
    <source>
        <dbReference type="ARBA" id="ARBA00022692"/>
    </source>
</evidence>
<proteinExistence type="inferred from homology"/>
<evidence type="ECO:0000259" key="20">
    <source>
        <dbReference type="Pfam" id="PF01370"/>
    </source>
</evidence>
<dbReference type="Gene3D" id="3.40.50.720">
    <property type="entry name" value="NAD(P)-binding Rossmann-like Domain"/>
    <property type="match status" value="1"/>
</dbReference>
<comment type="catalytic activity">
    <reaction evidence="18">
        <text>UDP-alpha-D-glucuronate + H(+) = UDP-alpha-D-xylose + CO2</text>
        <dbReference type="Rhea" id="RHEA:23916"/>
        <dbReference type="ChEBI" id="CHEBI:15378"/>
        <dbReference type="ChEBI" id="CHEBI:16526"/>
        <dbReference type="ChEBI" id="CHEBI:57632"/>
        <dbReference type="ChEBI" id="CHEBI:58052"/>
        <dbReference type="EC" id="4.1.1.35"/>
    </reaction>
    <physiologicalReaction direction="left-to-right" evidence="18">
        <dbReference type="Rhea" id="RHEA:23917"/>
    </physiologicalReaction>
</comment>
<evidence type="ECO:0000256" key="18">
    <source>
        <dbReference type="ARBA" id="ARBA00049410"/>
    </source>
</evidence>
<dbReference type="Pfam" id="PF01370">
    <property type="entry name" value="Epimerase"/>
    <property type="match status" value="1"/>
</dbReference>
<dbReference type="InterPro" id="IPR044516">
    <property type="entry name" value="UXS-like"/>
</dbReference>
<keyword evidence="15" id="KW-0456">Lyase</keyword>
<dbReference type="SUPFAM" id="SSF51735">
    <property type="entry name" value="NAD(P)-binding Rossmann-fold domains"/>
    <property type="match status" value="1"/>
</dbReference>
<name>A0A7J6YJI3_TRYCR</name>
<dbReference type="FunFam" id="3.40.50.720:FF:000065">
    <property type="entry name" value="UDP-glucuronic acid decarboxylase 1"/>
    <property type="match status" value="1"/>
</dbReference>
<evidence type="ECO:0000256" key="16">
    <source>
        <dbReference type="ARBA" id="ARBA00031585"/>
    </source>
</evidence>
<comment type="subcellular location">
    <subcellularLocation>
        <location evidence="2">Golgi apparatus membrane</location>
        <topology evidence="2">Single-pass type II membrane protein</topology>
    </subcellularLocation>
    <subcellularLocation>
        <location evidence="17">Golgi apparatus</location>
        <location evidence="17">Golgi stack membrane</location>
    </subcellularLocation>
</comment>
<sequence length="396" mass="45386">MACVIARAIERILFLVLLFLLTRFLFSFVFFFLPFFFYCAARIRLRIWIHFLLCVHVCVVLHWVFCPTLFKMPGENFGEVVLITGGSGFIGSHVVDRAMREGYTVVAVDNHYTGREQNIAHHIDKENFHFVKHDVRHPYPEEVLRHKYNYIFHLASPASPVHYQADPIGTTLTCVNGTYHSLLLAQRDDCPVLIASTSEVYGDPIQHPQTEEYWGNVNCTGVRSCYDEGKRCAESLCFDFHRKHGVKIRVARIFNTYGPRMCFNDGRIISNFLIQSLRGEDITVYGTGTQTRSFQYCDDLVEGFFRLIRHPTEIGPVNLGNPDEYTVLDMAKKVRDFVPGTKSNICFLSPCEDDPKQRCPDISKARRVLGWTPVVPLSEGLRRTAEDFAVRVSRGE</sequence>
<evidence type="ECO:0000256" key="5">
    <source>
        <dbReference type="ARBA" id="ARBA00012290"/>
    </source>
</evidence>
<evidence type="ECO:0000256" key="2">
    <source>
        <dbReference type="ARBA" id="ARBA00004323"/>
    </source>
</evidence>
<dbReference type="GO" id="GO:0032580">
    <property type="term" value="C:Golgi cisterna membrane"/>
    <property type="evidence" value="ECO:0007669"/>
    <property type="project" value="UniProtKB-SubCell"/>
</dbReference>
<evidence type="ECO:0000256" key="17">
    <source>
        <dbReference type="ARBA" id="ARBA00037859"/>
    </source>
</evidence>
<dbReference type="EC" id="4.1.1.35" evidence="5"/>
<evidence type="ECO:0000256" key="12">
    <source>
        <dbReference type="ARBA" id="ARBA00023034"/>
    </source>
</evidence>
<dbReference type="GO" id="GO:0042732">
    <property type="term" value="P:D-xylose metabolic process"/>
    <property type="evidence" value="ECO:0007669"/>
    <property type="project" value="InterPro"/>
</dbReference>
<evidence type="ECO:0000256" key="13">
    <source>
        <dbReference type="ARBA" id="ARBA00023136"/>
    </source>
</evidence>
<feature type="transmembrane region" description="Helical" evidence="19">
    <location>
        <begin position="12"/>
        <end position="40"/>
    </location>
</feature>
<dbReference type="GO" id="GO:0048040">
    <property type="term" value="F:UDP-glucuronate decarboxylase activity"/>
    <property type="evidence" value="ECO:0007669"/>
    <property type="project" value="UniProtKB-EC"/>
</dbReference>
<dbReference type="PANTHER" id="PTHR43078">
    <property type="entry name" value="UDP-GLUCURONIC ACID DECARBOXYLASE-RELATED"/>
    <property type="match status" value="1"/>
</dbReference>
<organism evidence="21 22">
    <name type="scientific">Trypanosoma cruzi</name>
    <dbReference type="NCBI Taxonomy" id="5693"/>
    <lineage>
        <taxon>Eukaryota</taxon>
        <taxon>Discoba</taxon>
        <taxon>Euglenozoa</taxon>
        <taxon>Kinetoplastea</taxon>
        <taxon>Metakinetoplastina</taxon>
        <taxon>Trypanosomatida</taxon>
        <taxon>Trypanosomatidae</taxon>
        <taxon>Trypanosoma</taxon>
        <taxon>Schizotrypanum</taxon>
    </lineage>
</organism>
<dbReference type="InterPro" id="IPR001509">
    <property type="entry name" value="Epimerase_deHydtase"/>
</dbReference>
<evidence type="ECO:0000256" key="10">
    <source>
        <dbReference type="ARBA" id="ARBA00022989"/>
    </source>
</evidence>
<keyword evidence="13 19" id="KW-0472">Membrane</keyword>
<evidence type="ECO:0000256" key="8">
    <source>
        <dbReference type="ARBA" id="ARBA00022793"/>
    </source>
</evidence>
<feature type="transmembrane region" description="Helical" evidence="19">
    <location>
        <begin position="47"/>
        <end position="65"/>
    </location>
</feature>
<dbReference type="VEuPathDB" id="TriTrypDB:BCY84_00904"/>
<evidence type="ECO:0000256" key="19">
    <source>
        <dbReference type="SAM" id="Phobius"/>
    </source>
</evidence>
<keyword evidence="12" id="KW-0333">Golgi apparatus</keyword>
<dbReference type="InterPro" id="IPR036291">
    <property type="entry name" value="NAD(P)-bd_dom_sf"/>
</dbReference>
<evidence type="ECO:0000256" key="9">
    <source>
        <dbReference type="ARBA" id="ARBA00022968"/>
    </source>
</evidence>
<dbReference type="CDD" id="cd05230">
    <property type="entry name" value="UGD_SDR_e"/>
    <property type="match status" value="1"/>
</dbReference>